<name>A0A5C4JJV5_9ACTN</name>
<dbReference type="OrthoDB" id="8434516at2"/>
<comment type="caution">
    <text evidence="2">The sequence shown here is derived from an EMBL/GenBank/DDBJ whole genome shotgun (WGS) entry which is preliminary data.</text>
</comment>
<accession>A0A5C4JJV5</accession>
<evidence type="ECO:0000313" key="2">
    <source>
        <dbReference type="EMBL" id="TMR07376.1"/>
    </source>
</evidence>
<dbReference type="GO" id="GO:0016787">
    <property type="term" value="F:hydrolase activity"/>
    <property type="evidence" value="ECO:0007669"/>
    <property type="project" value="InterPro"/>
</dbReference>
<dbReference type="Gene3D" id="2.60.120.560">
    <property type="entry name" value="Exo-inulinase, domain 1"/>
    <property type="match status" value="1"/>
</dbReference>
<dbReference type="Pfam" id="PF06439">
    <property type="entry name" value="3keto-disac_hyd"/>
    <property type="match status" value="1"/>
</dbReference>
<evidence type="ECO:0000259" key="1">
    <source>
        <dbReference type="Pfam" id="PF06439"/>
    </source>
</evidence>
<dbReference type="InterPro" id="IPR010496">
    <property type="entry name" value="AL/BT2_dom"/>
</dbReference>
<gene>
    <name evidence="2" type="ORF">ETD83_00905</name>
</gene>
<proteinExistence type="predicted"/>
<protein>
    <submittedName>
        <fullName evidence="2">DUF1080 domain-containing protein</fullName>
    </submittedName>
</protein>
<evidence type="ECO:0000313" key="3">
    <source>
        <dbReference type="Proteomes" id="UP000309174"/>
    </source>
</evidence>
<dbReference type="Proteomes" id="UP000309174">
    <property type="component" value="Unassembled WGS sequence"/>
</dbReference>
<keyword evidence="3" id="KW-1185">Reference proteome</keyword>
<dbReference type="EMBL" id="VCKW01000002">
    <property type="protein sequence ID" value="TMR07376.1"/>
    <property type="molecule type" value="Genomic_DNA"/>
</dbReference>
<sequence>MPRAFRWSPAFALATLLTIAAVTTVVDRGGDRFVRWRDGTVHGSWRAVFDGHGVNGARGGVISLRPKPATDPAETHAGLVVSQTPYADMTFRLRARTVSQLREQAPNPWEAAWVVWAYSDEHHFYYFILKPTGWELGKRDPSYRGGQRFLATGDRAFTLGKWYQVSVVHSGATMTVRVGGRPVTEFTDAERPYTGGSVGLYTEDAEVEFRDISVQPGT</sequence>
<dbReference type="AlphaFoldDB" id="A0A5C4JJV5"/>
<feature type="domain" description="3-keto-alpha-glucoside-1,2-lyase/3-keto-2-hydroxy-glucal hydratase" evidence="1">
    <location>
        <begin position="44"/>
        <end position="214"/>
    </location>
</feature>
<organism evidence="2 3">
    <name type="scientific">Actinomadura soli</name>
    <dbReference type="NCBI Taxonomy" id="2508997"/>
    <lineage>
        <taxon>Bacteria</taxon>
        <taxon>Bacillati</taxon>
        <taxon>Actinomycetota</taxon>
        <taxon>Actinomycetes</taxon>
        <taxon>Streptosporangiales</taxon>
        <taxon>Thermomonosporaceae</taxon>
        <taxon>Actinomadura</taxon>
    </lineage>
</organism>
<reference evidence="2 3" key="1">
    <citation type="submission" date="2019-05" db="EMBL/GenBank/DDBJ databases">
        <title>Draft genome sequence of Actinomadura sp. 14C53.</title>
        <authorList>
            <person name="Saricaoglu S."/>
            <person name="Isik K."/>
        </authorList>
    </citation>
    <scope>NUCLEOTIDE SEQUENCE [LARGE SCALE GENOMIC DNA]</scope>
    <source>
        <strain evidence="2 3">14C53</strain>
    </source>
</reference>
<dbReference type="InterPro" id="IPR013320">
    <property type="entry name" value="ConA-like_dom_sf"/>
</dbReference>
<dbReference type="SUPFAM" id="SSF49899">
    <property type="entry name" value="Concanavalin A-like lectins/glucanases"/>
    <property type="match status" value="1"/>
</dbReference>